<evidence type="ECO:0000313" key="3">
    <source>
        <dbReference type="Proteomes" id="UP000029719"/>
    </source>
</evidence>
<organism evidence="2 3">
    <name type="scientific">Pseudomonas lutea</name>
    <dbReference type="NCBI Taxonomy" id="243924"/>
    <lineage>
        <taxon>Bacteria</taxon>
        <taxon>Pseudomonadati</taxon>
        <taxon>Pseudomonadota</taxon>
        <taxon>Gammaproteobacteria</taxon>
        <taxon>Pseudomonadales</taxon>
        <taxon>Pseudomonadaceae</taxon>
        <taxon>Pseudomonas</taxon>
    </lineage>
</organism>
<sequence>MKRLACAVVLLCSLSACANGPRLPPTPKLPYPAWYVGFAAPKHMEVWVETVDVLDKRGLAFYRVHGGVASYTGKTEGWHRGGSGGKPINNVDLPDQIFLRWQSLVEPQAYKISIRIPQWVRDEMLKPEQGFCQWAGEWQEDYRGTVTLGMAPGGIVKVWVGGSCLGFKEVGRYQAKVEPLGPYRNGKGLFYRAPNPKAQAWIDQHGIPYGSW</sequence>
<dbReference type="RefSeq" id="WP_037009162.1">
    <property type="nucleotide sequence ID" value="NZ_JRMB01000001.1"/>
</dbReference>
<reference evidence="2 3" key="1">
    <citation type="submission" date="2014-09" db="EMBL/GenBank/DDBJ databases">
        <title>Genome sequence of Pseudomonas lutea strain DSM 17257T.</title>
        <authorList>
            <person name="Kwak Y."/>
            <person name="Shin J.-H."/>
        </authorList>
    </citation>
    <scope>NUCLEOTIDE SEQUENCE [LARGE SCALE GENOMIC DNA]</scope>
    <source>
        <strain evidence="2 3">DSM 17257</strain>
    </source>
</reference>
<keyword evidence="1" id="KW-0732">Signal</keyword>
<comment type="caution">
    <text evidence="2">The sequence shown here is derived from an EMBL/GenBank/DDBJ whole genome shotgun (WGS) entry which is preliminary data.</text>
</comment>
<evidence type="ECO:0000313" key="2">
    <source>
        <dbReference type="EMBL" id="KGF64609.1"/>
    </source>
</evidence>
<name>A0A9X0EF32_9PSED</name>
<gene>
    <name evidence="2" type="ORF">LT42_01085</name>
</gene>
<evidence type="ECO:0008006" key="4">
    <source>
        <dbReference type="Google" id="ProtNLM"/>
    </source>
</evidence>
<accession>A0A9X0EF32</accession>
<dbReference type="PROSITE" id="PS51257">
    <property type="entry name" value="PROKAR_LIPOPROTEIN"/>
    <property type="match status" value="1"/>
</dbReference>
<dbReference type="Proteomes" id="UP000029719">
    <property type="component" value="Unassembled WGS sequence"/>
</dbReference>
<dbReference type="Pfam" id="PF11153">
    <property type="entry name" value="DUF2931"/>
    <property type="match status" value="1"/>
</dbReference>
<proteinExistence type="predicted"/>
<dbReference type="EMBL" id="JRMB01000001">
    <property type="protein sequence ID" value="KGF64609.1"/>
    <property type="molecule type" value="Genomic_DNA"/>
</dbReference>
<dbReference type="InterPro" id="IPR021326">
    <property type="entry name" value="DUF2931"/>
</dbReference>
<protein>
    <recommendedName>
        <fullName evidence="4">DUF2931 family protein</fullName>
    </recommendedName>
</protein>
<feature type="chain" id="PRO_5040761971" description="DUF2931 family protein" evidence="1">
    <location>
        <begin position="19"/>
        <end position="212"/>
    </location>
</feature>
<dbReference type="OrthoDB" id="6993804at2"/>
<dbReference type="AlphaFoldDB" id="A0A9X0EF32"/>
<feature type="signal peptide" evidence="1">
    <location>
        <begin position="1"/>
        <end position="18"/>
    </location>
</feature>
<evidence type="ECO:0000256" key="1">
    <source>
        <dbReference type="SAM" id="SignalP"/>
    </source>
</evidence>